<evidence type="ECO:0000313" key="3">
    <source>
        <dbReference type="EMBL" id="TGZ38230.1"/>
    </source>
</evidence>
<feature type="compositionally biased region" description="Basic and acidic residues" evidence="1">
    <location>
        <begin position="274"/>
        <end position="285"/>
    </location>
</feature>
<dbReference type="Proteomes" id="UP000308267">
    <property type="component" value="Unassembled WGS sequence"/>
</dbReference>
<reference evidence="3 4" key="1">
    <citation type="journal article" date="2019" name="BMC Genomics">
        <title>New insights from Opisthorchis felineus genome: update on genomics of the epidemiologically important liver flukes.</title>
        <authorList>
            <person name="Ershov N.I."/>
            <person name="Mordvinov V.A."/>
            <person name="Prokhortchouk E.B."/>
            <person name="Pakharukova M.Y."/>
            <person name="Gunbin K.V."/>
            <person name="Ustyantsev K."/>
            <person name="Genaev M.A."/>
            <person name="Blinov A.G."/>
            <person name="Mazur A."/>
            <person name="Boulygina E."/>
            <person name="Tsygankova S."/>
            <person name="Khrameeva E."/>
            <person name="Chekanov N."/>
            <person name="Fan G."/>
            <person name="Xiao A."/>
            <person name="Zhang H."/>
            <person name="Xu X."/>
            <person name="Yang H."/>
            <person name="Solovyev V."/>
            <person name="Lee S.M."/>
            <person name="Liu X."/>
            <person name="Afonnikov D.A."/>
            <person name="Skryabin K.G."/>
        </authorList>
    </citation>
    <scope>NUCLEOTIDE SEQUENCE [LARGE SCALE GENOMIC DNA]</scope>
    <source>
        <strain evidence="3">AK-0245</strain>
        <tissue evidence="3">Whole organism</tissue>
    </source>
</reference>
<keyword evidence="4" id="KW-1185">Reference proteome</keyword>
<feature type="chain" id="PRO_5020332301" evidence="2">
    <location>
        <begin position="22"/>
        <end position="291"/>
    </location>
</feature>
<feature type="signal peptide" evidence="2">
    <location>
        <begin position="1"/>
        <end position="21"/>
    </location>
</feature>
<protein>
    <submittedName>
        <fullName evidence="3">Uncharacterized protein</fullName>
    </submittedName>
</protein>
<sequence>MVAVATFQLSCAIFLASVCAAQLVRPPVWNFNQPFGGPPNPAFLDRAWMEVGAPNGLSPFPFNNPNVVQPGRPEFGSSQPQEYKVLRGADGTSLFSTPKTNTASSEDDSTVEEILRLFDKLDTSPEPYQPPIFPPTPGFPPLLNQYPFGRPPLGFLPGFPYPLAPGFFAGNPVWSRDYRLFGGTLFPPLFPPIYPAPPVQKKSKSNSPRTIFSYLLGANGLLPGENRPTDNGIPVRYMTGEQRKRSGGVSKRSNNKKWFQRDQNNKLGGRQRSSKPDRIRFERISPRLRLQ</sequence>
<dbReference type="AlphaFoldDB" id="A0A4S2JQP3"/>
<feature type="region of interest" description="Disordered" evidence="1">
    <location>
        <begin position="223"/>
        <end position="291"/>
    </location>
</feature>
<dbReference type="EMBL" id="SJOL01012841">
    <property type="protein sequence ID" value="TGZ38230.1"/>
    <property type="molecule type" value="Genomic_DNA"/>
</dbReference>
<organism evidence="3 4">
    <name type="scientific">Opisthorchis felineus</name>
    <dbReference type="NCBI Taxonomy" id="147828"/>
    <lineage>
        <taxon>Eukaryota</taxon>
        <taxon>Metazoa</taxon>
        <taxon>Spiralia</taxon>
        <taxon>Lophotrochozoa</taxon>
        <taxon>Platyhelminthes</taxon>
        <taxon>Trematoda</taxon>
        <taxon>Digenea</taxon>
        <taxon>Opisthorchiida</taxon>
        <taxon>Opisthorchiata</taxon>
        <taxon>Opisthorchiidae</taxon>
        <taxon>Opisthorchis</taxon>
    </lineage>
</organism>
<gene>
    <name evidence="3" type="ORF">CRM22_011289</name>
</gene>
<evidence type="ECO:0000256" key="2">
    <source>
        <dbReference type="SAM" id="SignalP"/>
    </source>
</evidence>
<accession>A0A4S2JQP3</accession>
<evidence type="ECO:0000256" key="1">
    <source>
        <dbReference type="SAM" id="MobiDB-lite"/>
    </source>
</evidence>
<comment type="caution">
    <text evidence="3">The sequence shown here is derived from an EMBL/GenBank/DDBJ whole genome shotgun (WGS) entry which is preliminary data.</text>
</comment>
<proteinExistence type="predicted"/>
<keyword evidence="2" id="KW-0732">Signal</keyword>
<dbReference type="OrthoDB" id="6266384at2759"/>
<evidence type="ECO:0000313" key="4">
    <source>
        <dbReference type="Proteomes" id="UP000308267"/>
    </source>
</evidence>
<name>A0A4S2JQP3_OPIFE</name>